<reference evidence="1" key="1">
    <citation type="journal article" date="2013" name="Genetics">
        <title>The draft genome and transcriptome of Panagrellus redivivus are shaped by the harsh demands of a free-living lifestyle.</title>
        <authorList>
            <person name="Srinivasan J."/>
            <person name="Dillman A.R."/>
            <person name="Macchietto M.G."/>
            <person name="Heikkinen L."/>
            <person name="Lakso M."/>
            <person name="Fracchia K.M."/>
            <person name="Antoshechkin I."/>
            <person name="Mortazavi A."/>
            <person name="Wong G."/>
            <person name="Sternberg P.W."/>
        </authorList>
    </citation>
    <scope>NUCLEOTIDE SEQUENCE [LARGE SCALE GENOMIC DNA]</scope>
    <source>
        <strain evidence="1">MT8872</strain>
    </source>
</reference>
<protein>
    <submittedName>
        <fullName evidence="2">Secreted protein</fullName>
    </submittedName>
</protein>
<evidence type="ECO:0000313" key="1">
    <source>
        <dbReference type="Proteomes" id="UP000492821"/>
    </source>
</evidence>
<accession>A0A7E4ZVV7</accession>
<keyword evidence="1" id="KW-1185">Reference proteome</keyword>
<evidence type="ECO:0000313" key="2">
    <source>
        <dbReference type="WBParaSite" id="Pan_g20401.t1"/>
    </source>
</evidence>
<name>A0A7E4ZVV7_PANRE</name>
<proteinExistence type="predicted"/>
<dbReference type="AlphaFoldDB" id="A0A7E4ZVV7"/>
<dbReference type="Proteomes" id="UP000492821">
    <property type="component" value="Unassembled WGS sequence"/>
</dbReference>
<sequence>MPCIGYFADFYLCSKLQSFKTFEGLLIADSVEGVECRYGQSQLQPAKTDQSPSLRRWSELRESDWAPRRGPALCNIARLAFGRPRGGKTHPISIPKLEPDPFPTGQSTKRSFQQFPRDPARFLLILRSDQSSRMYMPLPALSLELMLAISAIKKHPSSPWGVKSVSQTATGHVHRLRTQSVTMVFTLIIHANHANGNSAHFITACPEAFWSKITDAFLWKKKSFSRSAIDTLAKLCVIRASL</sequence>
<dbReference type="WBParaSite" id="Pan_g20401.t1">
    <property type="protein sequence ID" value="Pan_g20401.t1"/>
    <property type="gene ID" value="Pan_g20401"/>
</dbReference>
<reference evidence="2" key="2">
    <citation type="submission" date="2020-10" db="UniProtKB">
        <authorList>
            <consortium name="WormBaseParasite"/>
        </authorList>
    </citation>
    <scope>IDENTIFICATION</scope>
</reference>
<organism evidence="1 2">
    <name type="scientific">Panagrellus redivivus</name>
    <name type="common">Microworm</name>
    <dbReference type="NCBI Taxonomy" id="6233"/>
    <lineage>
        <taxon>Eukaryota</taxon>
        <taxon>Metazoa</taxon>
        <taxon>Ecdysozoa</taxon>
        <taxon>Nematoda</taxon>
        <taxon>Chromadorea</taxon>
        <taxon>Rhabditida</taxon>
        <taxon>Tylenchina</taxon>
        <taxon>Panagrolaimomorpha</taxon>
        <taxon>Panagrolaimoidea</taxon>
        <taxon>Panagrolaimidae</taxon>
        <taxon>Panagrellus</taxon>
    </lineage>
</organism>